<feature type="region of interest" description="Disordered" evidence="1">
    <location>
        <begin position="55"/>
        <end position="78"/>
    </location>
</feature>
<evidence type="ECO:0000256" key="1">
    <source>
        <dbReference type="SAM" id="MobiDB-lite"/>
    </source>
</evidence>
<sequence>MALLTHKVSSCTDNYSLFTKEKHFYGIPYLDRSRSSIPSDASSFFSGALSLRESNQDLSHTPPRNVKSSSSRLTSPNIDAQVPRTVEDAETTASHIVELGCQLDTNGVPLPDFEEDAVEDAPWDSTDPPSPPDNASFVTANSANIPTITVKEVGDQERNPYVFHKWMKTMFRKSPKYLSPDTANAGGECISLRSCRTGRSSSGFVSAVKTASITLASFPLSGHSTSRRSSSGFLDPATIARMLDRKHALEELITTEEYYIRDLRSLKDKYLPILRDCVWISSDVRQTMARNVTEMLELHGRLLADITRALPCTAQMIQDHGLDAGKNLGDVTAYPILADPAAAAEVARAFDKTIMAFFVYEEYSAKYQEVLKAPKRAGRSSDNLHGKGTEALIGASNSWDNRGDYGKRAMELYDLLFKPIQRLCKYPLLFREIEKHTPAIDCPDTNRLLEKVRHRLDEAVHQVNVANSDAPRMRERIEKTWLLQDRLDFHEKSLPVRLLGHVILCGTLHVTWQSTRETQPHTEYMACLLFKSYLILASVAKADHYKVKFAITLAVARIEQPNHGKGLYSPGAPHTWKLVFEADHHIFEVLLSACSDDEEFIWRNHIDDRILAEHKDYQEYSSTNMDFCSCRSSDIKPVADVFGRPGTLARHQSLVRGGSSSTLESDGQYVVINNFLFADDANGSTNLRRSYSALNFNGLVPTINLKRAERNRVEGRLADVWTRDLIPFNATRSKPHKEPSGTMIMRRLSMLSLLSGGARKSILGIYNDVSDTTWEEDYDFGESTIRRSSTLSFARTKSTSYHTAPSSPTKRSSSLSSRFSFNSSVKKENLSEKPSPVSKRRSIMPLLDGKWRATDDAIVEATAAELHEATQPGPWGREEGYFSIAKPTTPPNSIQEEELSIHAALDDDYMKLKAGGNEPTHKLADAGKPTTEPKMSRRHTIMASPRARPRPWKSVKRHKALSEPLFSTKLSGSSALRSDR</sequence>
<evidence type="ECO:0000313" key="4">
    <source>
        <dbReference type="Proteomes" id="UP000326924"/>
    </source>
</evidence>
<dbReference type="InterPro" id="IPR000219">
    <property type="entry name" value="DH_dom"/>
</dbReference>
<dbReference type="InterPro" id="IPR035899">
    <property type="entry name" value="DBL_dom_sf"/>
</dbReference>
<dbReference type="Gene3D" id="1.20.900.10">
    <property type="entry name" value="Dbl homology (DH) domain"/>
    <property type="match status" value="1"/>
</dbReference>
<accession>A0A5J5EHF0</accession>
<dbReference type="AlphaFoldDB" id="A0A5J5EHF0"/>
<organism evidence="3 4">
    <name type="scientific">Sphaerosporella brunnea</name>
    <dbReference type="NCBI Taxonomy" id="1250544"/>
    <lineage>
        <taxon>Eukaryota</taxon>
        <taxon>Fungi</taxon>
        <taxon>Dikarya</taxon>
        <taxon>Ascomycota</taxon>
        <taxon>Pezizomycotina</taxon>
        <taxon>Pezizomycetes</taxon>
        <taxon>Pezizales</taxon>
        <taxon>Pyronemataceae</taxon>
        <taxon>Sphaerosporella</taxon>
    </lineage>
</organism>
<proteinExistence type="predicted"/>
<evidence type="ECO:0000313" key="3">
    <source>
        <dbReference type="EMBL" id="KAA8894399.1"/>
    </source>
</evidence>
<feature type="region of interest" description="Disordered" evidence="1">
    <location>
        <begin position="796"/>
        <end position="818"/>
    </location>
</feature>
<keyword evidence="4" id="KW-1185">Reference proteome</keyword>
<feature type="compositionally biased region" description="Low complexity" evidence="1">
    <location>
        <begin position="805"/>
        <end position="818"/>
    </location>
</feature>
<gene>
    <name evidence="3" type="ORF">FN846DRAFT_416655</name>
</gene>
<feature type="region of interest" description="Disordered" evidence="1">
    <location>
        <begin position="916"/>
        <end position="980"/>
    </location>
</feature>
<dbReference type="GO" id="GO:0005085">
    <property type="term" value="F:guanyl-nucleotide exchange factor activity"/>
    <property type="evidence" value="ECO:0007669"/>
    <property type="project" value="InterPro"/>
</dbReference>
<feature type="compositionally biased region" description="Polar residues" evidence="1">
    <location>
        <begin position="968"/>
        <end position="980"/>
    </location>
</feature>
<dbReference type="PANTHER" id="PTHR45818">
    <property type="entry name" value="PROTEIN VAV"/>
    <property type="match status" value="1"/>
</dbReference>
<dbReference type="OrthoDB" id="8059989at2759"/>
<reference evidence="3 4" key="1">
    <citation type="submission" date="2019-09" db="EMBL/GenBank/DDBJ databases">
        <title>Draft genome of the ectomycorrhizal ascomycete Sphaerosporella brunnea.</title>
        <authorList>
            <consortium name="DOE Joint Genome Institute"/>
            <person name="Benucci G.M."/>
            <person name="Marozzi G."/>
            <person name="Antonielli L."/>
            <person name="Sanchez S."/>
            <person name="Marco P."/>
            <person name="Wang X."/>
            <person name="Falini L.B."/>
            <person name="Barry K."/>
            <person name="Haridas S."/>
            <person name="Lipzen A."/>
            <person name="Labutti K."/>
            <person name="Grigoriev I.V."/>
            <person name="Murat C."/>
            <person name="Martin F."/>
            <person name="Albertini E."/>
            <person name="Donnini D."/>
            <person name="Bonito G."/>
        </authorList>
    </citation>
    <scope>NUCLEOTIDE SEQUENCE [LARGE SCALE GENOMIC DNA]</scope>
    <source>
        <strain evidence="3 4">Sb_GMNB300</strain>
    </source>
</reference>
<feature type="compositionally biased region" description="Basic residues" evidence="1">
    <location>
        <begin position="947"/>
        <end position="959"/>
    </location>
</feature>
<dbReference type="GO" id="GO:0005737">
    <property type="term" value="C:cytoplasm"/>
    <property type="evidence" value="ECO:0007669"/>
    <property type="project" value="TreeGrafter"/>
</dbReference>
<comment type="caution">
    <text evidence="3">The sequence shown here is derived from an EMBL/GenBank/DDBJ whole genome shotgun (WGS) entry which is preliminary data.</text>
</comment>
<dbReference type="PANTHER" id="PTHR45818:SF3">
    <property type="entry name" value="PROTEIN VAV"/>
    <property type="match status" value="1"/>
</dbReference>
<dbReference type="Proteomes" id="UP000326924">
    <property type="component" value="Unassembled WGS sequence"/>
</dbReference>
<dbReference type="PROSITE" id="PS50010">
    <property type="entry name" value="DH_2"/>
    <property type="match status" value="1"/>
</dbReference>
<name>A0A5J5EHF0_9PEZI</name>
<dbReference type="SUPFAM" id="SSF48065">
    <property type="entry name" value="DBL homology domain (DH-domain)"/>
    <property type="match status" value="1"/>
</dbReference>
<dbReference type="EMBL" id="VXIS01000342">
    <property type="protein sequence ID" value="KAA8894399.1"/>
    <property type="molecule type" value="Genomic_DNA"/>
</dbReference>
<feature type="domain" description="DH" evidence="2">
    <location>
        <begin position="244"/>
        <end position="466"/>
    </location>
</feature>
<dbReference type="SMART" id="SM00325">
    <property type="entry name" value="RhoGEF"/>
    <property type="match status" value="1"/>
</dbReference>
<protein>
    <recommendedName>
        <fullName evidence="2">DH domain-containing protein</fullName>
    </recommendedName>
</protein>
<evidence type="ECO:0000259" key="2">
    <source>
        <dbReference type="PROSITE" id="PS50010"/>
    </source>
</evidence>
<feature type="compositionally biased region" description="Polar residues" evidence="1">
    <location>
        <begin position="66"/>
        <end position="78"/>
    </location>
</feature>
<dbReference type="InParanoid" id="A0A5J5EHF0"/>
<dbReference type="Pfam" id="PF00621">
    <property type="entry name" value="RhoGEF"/>
    <property type="match status" value="1"/>
</dbReference>